<evidence type="ECO:0000313" key="2">
    <source>
        <dbReference type="Proteomes" id="UP000054843"/>
    </source>
</evidence>
<accession>A0A0V1M1L1</accession>
<sequence length="197" mass="22468">MFLGAKLKSERTPVRMSPRMTHWSIRLSAYDYNLIYHPGMKLGNANAFSRLPQTGNQIQHIAERRAKMWSAHVQSWLHERWPAELRSEDFKAFHCRSSLLFNSCLDCLYKYNTGYAHFHSTIEEILHRERKRRIQHDEGVAGSSYAVDPSSLQSDAQDNVCHLHVTSLTTMGEDEDAIVTSSHTVNVILALPAATDS</sequence>
<evidence type="ECO:0000313" key="1">
    <source>
        <dbReference type="EMBL" id="KRZ65669.1"/>
    </source>
</evidence>
<proteinExistence type="predicted"/>
<comment type="caution">
    <text evidence="1">The sequence shown here is derived from an EMBL/GenBank/DDBJ whole genome shotgun (WGS) entry which is preliminary data.</text>
</comment>
<protein>
    <submittedName>
        <fullName evidence="1">Uncharacterized protein</fullName>
    </submittedName>
</protein>
<dbReference type="EMBL" id="JYDO01000311">
    <property type="protein sequence ID" value="KRZ65669.1"/>
    <property type="molecule type" value="Genomic_DNA"/>
</dbReference>
<reference evidence="1 2" key="1">
    <citation type="submission" date="2015-01" db="EMBL/GenBank/DDBJ databases">
        <title>Evolution of Trichinella species and genotypes.</title>
        <authorList>
            <person name="Korhonen P.K."/>
            <person name="Edoardo P."/>
            <person name="Giuseppe L.R."/>
            <person name="Gasser R.B."/>
        </authorList>
    </citation>
    <scope>NUCLEOTIDE SEQUENCE [LARGE SCALE GENOMIC DNA]</scope>
    <source>
        <strain evidence="1">ISS1980</strain>
    </source>
</reference>
<keyword evidence="2" id="KW-1185">Reference proteome</keyword>
<dbReference type="STRING" id="268474.A0A0V1M1L1"/>
<name>A0A0V1M1L1_9BILA</name>
<gene>
    <name evidence="1" type="ORF">T10_2361</name>
</gene>
<dbReference type="Proteomes" id="UP000054843">
    <property type="component" value="Unassembled WGS sequence"/>
</dbReference>
<dbReference type="AlphaFoldDB" id="A0A0V1M1L1"/>
<organism evidence="1 2">
    <name type="scientific">Trichinella papuae</name>
    <dbReference type="NCBI Taxonomy" id="268474"/>
    <lineage>
        <taxon>Eukaryota</taxon>
        <taxon>Metazoa</taxon>
        <taxon>Ecdysozoa</taxon>
        <taxon>Nematoda</taxon>
        <taxon>Enoplea</taxon>
        <taxon>Dorylaimia</taxon>
        <taxon>Trichinellida</taxon>
        <taxon>Trichinellidae</taxon>
        <taxon>Trichinella</taxon>
    </lineage>
</organism>